<dbReference type="InterPro" id="IPR028082">
    <property type="entry name" value="Peripla_BP_I"/>
</dbReference>
<dbReference type="SUPFAM" id="SSF53822">
    <property type="entry name" value="Periplasmic binding protein-like I"/>
    <property type="match status" value="1"/>
</dbReference>
<sequence length="414" mass="48144">MFALSTHPRSVVKHSIRNIRVEYRFHQSNFLWMFAAMILFSVFKSNISALNSNEFLGTSAQTRQIQNRSTMSFNNLSSFPHATHTSPLHSTLNSKTLTIILPDPDFCNLTLLEKIKTWTKNMASQMQYTLSPSPTASATDKIAANSSKSSKLEIKKATPKFTFKWHTFCEVHANNKGRENIDIFERPDVALYKLFEDPGTCIVLSLPKRQELPLRYVDRNQHWQNLYPQQDEKSGNKEVFDIWSIEDLRVPQEDFYHNVLSLAPVWQKPYIAANGDVIVQDVRTPHIISLVPKILQIVKALSVIFDHFHWQHLVIISNQDGYWLEFARKMFVELVLRHFYVKSFIFETDKLLTATEGHEENITNLDKAYYRVSFSSQKMYKTNICIVWKKKKHAKIILLYPSTQGTIKNRDINK</sequence>
<dbReference type="KEGG" id="obi:106868454"/>
<evidence type="ECO:0000256" key="1">
    <source>
        <dbReference type="ARBA" id="ARBA00004370"/>
    </source>
</evidence>
<keyword evidence="2" id="KW-0812">Transmembrane</keyword>
<evidence type="ECO:0000256" key="4">
    <source>
        <dbReference type="ARBA" id="ARBA00023136"/>
    </source>
</evidence>
<reference evidence="6" key="1">
    <citation type="submission" date="2015-07" db="EMBL/GenBank/DDBJ databases">
        <title>MeaNS - Measles Nucleotide Surveillance Program.</title>
        <authorList>
            <person name="Tran T."/>
            <person name="Druce J."/>
        </authorList>
    </citation>
    <scope>NUCLEOTIDE SEQUENCE</scope>
    <source>
        <strain evidence="6">UCB-OBI-ISO-001</strain>
        <tissue evidence="6">Gonad</tissue>
    </source>
</reference>
<keyword evidence="4" id="KW-0472">Membrane</keyword>
<dbReference type="EMBL" id="KQ417252">
    <property type="protein sequence ID" value="KOF92964.1"/>
    <property type="molecule type" value="Genomic_DNA"/>
</dbReference>
<evidence type="ECO:0000256" key="2">
    <source>
        <dbReference type="ARBA" id="ARBA00022692"/>
    </source>
</evidence>
<feature type="domain" description="Receptor ligand binding region" evidence="5">
    <location>
        <begin position="259"/>
        <end position="331"/>
    </location>
</feature>
<evidence type="ECO:0000256" key="3">
    <source>
        <dbReference type="ARBA" id="ARBA00022989"/>
    </source>
</evidence>
<dbReference type="Pfam" id="PF01094">
    <property type="entry name" value="ANF_receptor"/>
    <property type="match status" value="1"/>
</dbReference>
<evidence type="ECO:0000259" key="5">
    <source>
        <dbReference type="Pfam" id="PF01094"/>
    </source>
</evidence>
<dbReference type="InterPro" id="IPR001828">
    <property type="entry name" value="ANF_lig-bd_rcpt"/>
</dbReference>
<proteinExistence type="predicted"/>
<organism evidence="6">
    <name type="scientific">Octopus bimaculoides</name>
    <name type="common">California two-spotted octopus</name>
    <dbReference type="NCBI Taxonomy" id="37653"/>
    <lineage>
        <taxon>Eukaryota</taxon>
        <taxon>Metazoa</taxon>
        <taxon>Spiralia</taxon>
        <taxon>Lophotrochozoa</taxon>
        <taxon>Mollusca</taxon>
        <taxon>Cephalopoda</taxon>
        <taxon>Coleoidea</taxon>
        <taxon>Octopodiformes</taxon>
        <taxon>Octopoda</taxon>
        <taxon>Incirrata</taxon>
        <taxon>Octopodidae</taxon>
        <taxon>Octopus</taxon>
    </lineage>
</organism>
<dbReference type="AlphaFoldDB" id="A0A0L8HUT7"/>
<evidence type="ECO:0000313" key="6">
    <source>
        <dbReference type="EMBL" id="KOF92964.1"/>
    </source>
</evidence>
<comment type="subcellular location">
    <subcellularLocation>
        <location evidence="1">Membrane</location>
    </subcellularLocation>
</comment>
<name>A0A0L8HUT7_OCTBM</name>
<gene>
    <name evidence="6" type="ORF">OCBIM_22005441mg</name>
</gene>
<accession>A0A0L8HUT7</accession>
<dbReference type="GO" id="GO:0016020">
    <property type="term" value="C:membrane"/>
    <property type="evidence" value="ECO:0007669"/>
    <property type="project" value="UniProtKB-SubCell"/>
</dbReference>
<protein>
    <recommendedName>
        <fullName evidence="5">Receptor ligand binding region domain-containing protein</fullName>
    </recommendedName>
</protein>
<keyword evidence="3" id="KW-1133">Transmembrane helix</keyword>